<dbReference type="GO" id="GO:0055085">
    <property type="term" value="P:transmembrane transport"/>
    <property type="evidence" value="ECO:0007669"/>
    <property type="project" value="UniProtKB-ARBA"/>
</dbReference>
<accession>A0A5E7FZ53</accession>
<name>A0A5E7FZ53_PSEFL</name>
<dbReference type="AlphaFoldDB" id="A0A5E7FZ53"/>
<evidence type="ECO:0000313" key="6">
    <source>
        <dbReference type="Proteomes" id="UP000409037"/>
    </source>
</evidence>
<dbReference type="GO" id="GO:0030313">
    <property type="term" value="C:cell envelope"/>
    <property type="evidence" value="ECO:0007669"/>
    <property type="project" value="UniProtKB-SubCell"/>
</dbReference>
<protein>
    <recommendedName>
        <fullName evidence="4">Periplasmic binding protein domain-containing protein</fullName>
    </recommendedName>
</protein>
<dbReference type="EMBL" id="CABVHU010000030">
    <property type="protein sequence ID" value="VVO44616.1"/>
    <property type="molecule type" value="Genomic_DNA"/>
</dbReference>
<dbReference type="Pfam" id="PF13407">
    <property type="entry name" value="Peripla_BP_4"/>
    <property type="match status" value="1"/>
</dbReference>
<evidence type="ECO:0000313" key="5">
    <source>
        <dbReference type="EMBL" id="VVO44616.1"/>
    </source>
</evidence>
<evidence type="ECO:0000256" key="2">
    <source>
        <dbReference type="ARBA" id="ARBA00007639"/>
    </source>
</evidence>
<dbReference type="RefSeq" id="WP_150801420.1">
    <property type="nucleotide sequence ID" value="NZ_CABVHU010000030.1"/>
</dbReference>
<keyword evidence="3" id="KW-0732">Signal</keyword>
<evidence type="ECO:0000259" key="4">
    <source>
        <dbReference type="Pfam" id="PF13407"/>
    </source>
</evidence>
<organism evidence="5 6">
    <name type="scientific">Pseudomonas fluorescens</name>
    <dbReference type="NCBI Taxonomy" id="294"/>
    <lineage>
        <taxon>Bacteria</taxon>
        <taxon>Pseudomonadati</taxon>
        <taxon>Pseudomonadota</taxon>
        <taxon>Gammaproteobacteria</taxon>
        <taxon>Pseudomonadales</taxon>
        <taxon>Pseudomonadaceae</taxon>
        <taxon>Pseudomonas</taxon>
    </lineage>
</organism>
<feature type="domain" description="Periplasmic binding protein" evidence="4">
    <location>
        <begin position="55"/>
        <end position="311"/>
    </location>
</feature>
<proteinExistence type="inferred from homology"/>
<dbReference type="InterPro" id="IPR025997">
    <property type="entry name" value="SBP_2_dom"/>
</dbReference>
<sequence>MNNNNENDPARLLELSRRKLLIGAASLAGVGAVAGLFPTLLWARTTLTFSNSFRSLTNPYHATFNRGGETYAASQQLPYSPLVTEGNSQKGIADIRALIAKTDGNLILNVEPNDSADARVIIEQCVKAGVYVTTIWNKPDDMHPWDYSPYWVAHIAEDGEAVGEAVATELFEAMGGKGGIVALGGIFSNVASIGRRSGLDAALKKYPDIKLLDFQAADWSANKAFPIVQSWLTRFGSEIKGIWCANDDMGMGALEALRGEGLAGAIPVVGIDAIEQAIEAIRTGEYIATSSLDPYWLGSMGLALAHAAKTGRLDPAKEPHEHREFYVRPQLITKNNVEAFYATSVKATPAVDVTDFWGRVAGPIRYNS</sequence>
<dbReference type="PANTHER" id="PTHR46847">
    <property type="entry name" value="D-ALLOSE-BINDING PERIPLASMIC PROTEIN-RELATED"/>
    <property type="match status" value="1"/>
</dbReference>
<reference evidence="5 6" key="1">
    <citation type="submission" date="2019-09" db="EMBL/GenBank/DDBJ databases">
        <authorList>
            <person name="Chandra G."/>
            <person name="Truman W A."/>
        </authorList>
    </citation>
    <scope>NUCLEOTIDE SEQUENCE [LARGE SCALE GENOMIC DNA]</scope>
    <source>
        <strain evidence="5">PS833</strain>
    </source>
</reference>
<comment type="similarity">
    <text evidence="2">Belongs to the bacterial solute-binding protein 2 family.</text>
</comment>
<dbReference type="CDD" id="cd01536">
    <property type="entry name" value="PBP1_ABC_sugar_binding-like"/>
    <property type="match status" value="1"/>
</dbReference>
<comment type="subcellular location">
    <subcellularLocation>
        <location evidence="1">Cell envelope</location>
    </subcellularLocation>
</comment>
<evidence type="ECO:0000256" key="1">
    <source>
        <dbReference type="ARBA" id="ARBA00004196"/>
    </source>
</evidence>
<gene>
    <name evidence="5" type="ORF">PS833_06446</name>
</gene>
<dbReference type="InterPro" id="IPR006311">
    <property type="entry name" value="TAT_signal"/>
</dbReference>
<dbReference type="SUPFAM" id="SSF53822">
    <property type="entry name" value="Periplasmic binding protein-like I"/>
    <property type="match status" value="1"/>
</dbReference>
<dbReference type="PANTHER" id="PTHR46847:SF1">
    <property type="entry name" value="D-ALLOSE-BINDING PERIPLASMIC PROTEIN-RELATED"/>
    <property type="match status" value="1"/>
</dbReference>
<dbReference type="OrthoDB" id="9813037at2"/>
<dbReference type="Gene3D" id="3.40.50.2300">
    <property type="match status" value="2"/>
</dbReference>
<dbReference type="PROSITE" id="PS51318">
    <property type="entry name" value="TAT"/>
    <property type="match status" value="1"/>
</dbReference>
<dbReference type="GO" id="GO:0030246">
    <property type="term" value="F:carbohydrate binding"/>
    <property type="evidence" value="ECO:0007669"/>
    <property type="project" value="UniProtKB-ARBA"/>
</dbReference>
<evidence type="ECO:0000256" key="3">
    <source>
        <dbReference type="ARBA" id="ARBA00022729"/>
    </source>
</evidence>
<dbReference type="Proteomes" id="UP000409037">
    <property type="component" value="Unassembled WGS sequence"/>
</dbReference>
<dbReference type="InterPro" id="IPR028082">
    <property type="entry name" value="Peripla_BP_I"/>
</dbReference>